<dbReference type="InterPro" id="IPR034660">
    <property type="entry name" value="DinB/YfiT-like"/>
</dbReference>
<organism evidence="2 3">
    <name type="scientific">Rubinisphaera italica</name>
    <dbReference type="NCBI Taxonomy" id="2527969"/>
    <lineage>
        <taxon>Bacteria</taxon>
        <taxon>Pseudomonadati</taxon>
        <taxon>Planctomycetota</taxon>
        <taxon>Planctomycetia</taxon>
        <taxon>Planctomycetales</taxon>
        <taxon>Planctomycetaceae</taxon>
        <taxon>Rubinisphaera</taxon>
    </lineage>
</organism>
<evidence type="ECO:0000313" key="3">
    <source>
        <dbReference type="Proteomes" id="UP000316095"/>
    </source>
</evidence>
<proteinExistence type="predicted"/>
<keyword evidence="3" id="KW-1185">Reference proteome</keyword>
<sequence>MLGHIAIERMKTSRSFLLGLLESLSDEHLAARAGAAGNHALWVMGHIAQSDDVVASAFTGEPGCLPDGHSELFAAKTSLSDNAADYPSRDELLLRMTTSRKRVDGWITSLDDQSALQPSPIHLAAFAPNPIAAAIGISQHEFLHAGQIATVRASLGLKPVYQ</sequence>
<gene>
    <name evidence="2" type="ORF">Pan54_16760</name>
</gene>
<evidence type="ECO:0000313" key="2">
    <source>
        <dbReference type="EMBL" id="TWT60944.1"/>
    </source>
</evidence>
<dbReference type="Proteomes" id="UP000316095">
    <property type="component" value="Unassembled WGS sequence"/>
</dbReference>
<reference evidence="2 3" key="1">
    <citation type="submission" date="2019-02" db="EMBL/GenBank/DDBJ databases">
        <title>Deep-cultivation of Planctomycetes and their phenomic and genomic characterization uncovers novel biology.</title>
        <authorList>
            <person name="Wiegand S."/>
            <person name="Jogler M."/>
            <person name="Boedeker C."/>
            <person name="Pinto D."/>
            <person name="Vollmers J."/>
            <person name="Rivas-Marin E."/>
            <person name="Kohn T."/>
            <person name="Peeters S.H."/>
            <person name="Heuer A."/>
            <person name="Rast P."/>
            <person name="Oberbeckmann S."/>
            <person name="Bunk B."/>
            <person name="Jeske O."/>
            <person name="Meyerdierks A."/>
            <person name="Storesund J.E."/>
            <person name="Kallscheuer N."/>
            <person name="Luecker S."/>
            <person name="Lage O.M."/>
            <person name="Pohl T."/>
            <person name="Merkel B.J."/>
            <person name="Hornburger P."/>
            <person name="Mueller R.-W."/>
            <person name="Bruemmer F."/>
            <person name="Labrenz M."/>
            <person name="Spormann A.M."/>
            <person name="Op Den Camp H."/>
            <person name="Overmann J."/>
            <person name="Amann R."/>
            <person name="Jetten M.S.M."/>
            <person name="Mascher T."/>
            <person name="Medema M.H."/>
            <person name="Devos D.P."/>
            <person name="Kaster A.-K."/>
            <person name="Ovreas L."/>
            <person name="Rohde M."/>
            <person name="Galperin M.Y."/>
            <person name="Jogler C."/>
        </authorList>
    </citation>
    <scope>NUCLEOTIDE SEQUENCE [LARGE SCALE GENOMIC DNA]</scope>
    <source>
        <strain evidence="2 3">Pan54</strain>
    </source>
</reference>
<dbReference type="AlphaFoldDB" id="A0A5C5XDT5"/>
<name>A0A5C5XDT5_9PLAN</name>
<feature type="domain" description="DinB-like" evidence="1">
    <location>
        <begin position="12"/>
        <end position="148"/>
    </location>
</feature>
<dbReference type="OrthoDB" id="267642at2"/>
<comment type="caution">
    <text evidence="2">The sequence shown here is derived from an EMBL/GenBank/DDBJ whole genome shotgun (WGS) entry which is preliminary data.</text>
</comment>
<evidence type="ECO:0000259" key="1">
    <source>
        <dbReference type="Pfam" id="PF12867"/>
    </source>
</evidence>
<dbReference type="SUPFAM" id="SSF109854">
    <property type="entry name" value="DinB/YfiT-like putative metalloenzymes"/>
    <property type="match status" value="1"/>
</dbReference>
<accession>A0A5C5XDT5</accession>
<dbReference type="RefSeq" id="WP_146502989.1">
    <property type="nucleotide sequence ID" value="NZ_SJPG01000001.1"/>
</dbReference>
<dbReference type="EMBL" id="SJPG01000001">
    <property type="protein sequence ID" value="TWT60944.1"/>
    <property type="molecule type" value="Genomic_DNA"/>
</dbReference>
<protein>
    <submittedName>
        <fullName evidence="2">DinB superfamily protein</fullName>
    </submittedName>
</protein>
<dbReference type="Pfam" id="PF12867">
    <property type="entry name" value="DinB_2"/>
    <property type="match status" value="1"/>
</dbReference>
<dbReference type="InterPro" id="IPR024775">
    <property type="entry name" value="DinB-like"/>
</dbReference>
<dbReference type="Gene3D" id="1.20.120.450">
    <property type="entry name" value="dinb family like domain"/>
    <property type="match status" value="1"/>
</dbReference>